<evidence type="ECO:0000313" key="2">
    <source>
        <dbReference type="EMBL" id="AFD26916.1"/>
    </source>
</evidence>
<sequence>MGGRKVSHGKKRLRKAGERSRREEQAGRPLPPLSRNTSRLSRNIWTICRFRS</sequence>
<dbReference type="EMBL" id="CP002192">
    <property type="protein sequence ID" value="AFD26916.1"/>
    <property type="molecule type" value="Genomic_DNA"/>
</dbReference>
<name>H8H0P6_DEIGI</name>
<accession>H8H0P6</accession>
<feature type="region of interest" description="Disordered" evidence="1">
    <location>
        <begin position="1"/>
        <end position="38"/>
    </location>
</feature>
<proteinExistence type="predicted"/>
<reference evidence="2 3" key="1">
    <citation type="journal article" date="2012" name="PLoS ONE">
        <title>Genome sequence and transcriptome analysis of the radioresistant bacterium Deinococcus gobiensis: insights into the extreme environmental adaptations.</title>
        <authorList>
            <person name="Yuan M."/>
            <person name="Chen M."/>
            <person name="Zhang W."/>
            <person name="Lu W."/>
            <person name="Wang J."/>
            <person name="Yang M."/>
            <person name="Zhao P."/>
            <person name="Tang R."/>
            <person name="Li X."/>
            <person name="Hao Y."/>
            <person name="Zhou Z."/>
            <person name="Zhan Y."/>
            <person name="Yu H."/>
            <person name="Teng C."/>
            <person name="Yan Y."/>
            <person name="Ping S."/>
            <person name="Wang Y."/>
            <person name="Lin M."/>
        </authorList>
    </citation>
    <scope>NUCLEOTIDE SEQUENCE [LARGE SCALE GENOMIC DNA]</scope>
    <source>
        <strain evidence="3">DSM 21396 / JCM 16679 / CGMCC 1.7299 / I-0</strain>
        <plasmid evidence="2">P1</plasmid>
    </source>
</reference>
<feature type="compositionally biased region" description="Basic residues" evidence="1">
    <location>
        <begin position="1"/>
        <end position="14"/>
    </location>
</feature>
<dbReference type="HOGENOM" id="CLU_3079054_0_0_0"/>
<keyword evidence="2" id="KW-0614">Plasmid</keyword>
<protein>
    <submittedName>
        <fullName evidence="2">Uncharacterized protein</fullName>
    </submittedName>
</protein>
<dbReference type="Proteomes" id="UP000007575">
    <property type="component" value="Plasmid P1"/>
</dbReference>
<evidence type="ECO:0000256" key="1">
    <source>
        <dbReference type="SAM" id="MobiDB-lite"/>
    </source>
</evidence>
<feature type="compositionally biased region" description="Basic and acidic residues" evidence="1">
    <location>
        <begin position="15"/>
        <end position="26"/>
    </location>
</feature>
<gene>
    <name evidence="2" type="ordered locus">DGo_PA0029</name>
</gene>
<organism evidence="2 3">
    <name type="scientific">Deinococcus gobiensis (strain DSM 21396 / JCM 16679 / CGMCC 1.7299 / I-0)</name>
    <dbReference type="NCBI Taxonomy" id="745776"/>
    <lineage>
        <taxon>Bacteria</taxon>
        <taxon>Thermotogati</taxon>
        <taxon>Deinococcota</taxon>
        <taxon>Deinococci</taxon>
        <taxon>Deinococcales</taxon>
        <taxon>Deinococcaceae</taxon>
        <taxon>Deinococcus</taxon>
    </lineage>
</organism>
<dbReference type="KEGG" id="dgo:DGo_PA0029"/>
<evidence type="ECO:0000313" key="3">
    <source>
        <dbReference type="Proteomes" id="UP000007575"/>
    </source>
</evidence>
<dbReference type="PATRIC" id="fig|745776.4.peg.3066"/>
<geneLocation type="plasmid" evidence="2 3">
    <name>P1</name>
</geneLocation>
<keyword evidence="3" id="KW-1185">Reference proteome</keyword>
<dbReference type="AlphaFoldDB" id="H8H0P6"/>